<sequence length="136" mass="15124">MLNADVLAFSNHRNRAAKVDQRARNAALDQNPPHLVRRISFCDGAEVNALPEYAKLRRLRFFVQQNILVVDQQQRVLHLRAGRDRSAAGVDFPERAERARGNGKRLFAQRGKALALAQEKEGILADGYAAAPRGGI</sequence>
<reference evidence="1" key="1">
    <citation type="submission" date="2019-08" db="EMBL/GenBank/DDBJ databases">
        <authorList>
            <person name="Kucharzyk K."/>
            <person name="Murdoch R.W."/>
            <person name="Higgins S."/>
            <person name="Loffler F."/>
        </authorList>
    </citation>
    <scope>NUCLEOTIDE SEQUENCE</scope>
</reference>
<dbReference type="EMBL" id="VSSQ01083743">
    <property type="protein sequence ID" value="MPN31977.1"/>
    <property type="molecule type" value="Genomic_DNA"/>
</dbReference>
<protein>
    <submittedName>
        <fullName evidence="1">Uncharacterized protein</fullName>
    </submittedName>
</protein>
<name>A0A645GYZ2_9ZZZZ</name>
<comment type="caution">
    <text evidence="1">The sequence shown here is derived from an EMBL/GenBank/DDBJ whole genome shotgun (WGS) entry which is preliminary data.</text>
</comment>
<evidence type="ECO:0000313" key="1">
    <source>
        <dbReference type="EMBL" id="MPN31977.1"/>
    </source>
</evidence>
<accession>A0A645GYZ2</accession>
<organism evidence="1">
    <name type="scientific">bioreactor metagenome</name>
    <dbReference type="NCBI Taxonomy" id="1076179"/>
    <lineage>
        <taxon>unclassified sequences</taxon>
        <taxon>metagenomes</taxon>
        <taxon>ecological metagenomes</taxon>
    </lineage>
</organism>
<proteinExistence type="predicted"/>
<dbReference type="AlphaFoldDB" id="A0A645GYZ2"/>
<gene>
    <name evidence="1" type="ORF">SDC9_179452</name>
</gene>